<dbReference type="Proteomes" id="UP001302429">
    <property type="component" value="Chromosome"/>
</dbReference>
<dbReference type="GO" id="GO:0016887">
    <property type="term" value="F:ATP hydrolysis activity"/>
    <property type="evidence" value="ECO:0007669"/>
    <property type="project" value="InterPro"/>
</dbReference>
<evidence type="ECO:0000256" key="5">
    <source>
        <dbReference type="SAM" id="Phobius"/>
    </source>
</evidence>
<dbReference type="AlphaFoldDB" id="A0AA97F754"/>
<dbReference type="CDD" id="cd03225">
    <property type="entry name" value="ABC_cobalt_CbiO_domain1"/>
    <property type="match status" value="1"/>
</dbReference>
<feature type="transmembrane region" description="Helical" evidence="5">
    <location>
        <begin position="165"/>
        <end position="184"/>
    </location>
</feature>
<evidence type="ECO:0000256" key="2">
    <source>
        <dbReference type="ARBA" id="ARBA00022448"/>
    </source>
</evidence>
<keyword evidence="4 7" id="KW-0067">ATP-binding</keyword>
<keyword evidence="8" id="KW-1185">Reference proteome</keyword>
<dbReference type="RefSeq" id="WP_317079990.1">
    <property type="nucleotide sequence ID" value="NZ_CP136594.1"/>
</dbReference>
<feature type="domain" description="ABC transporter" evidence="6">
    <location>
        <begin position="480"/>
        <end position="713"/>
    </location>
</feature>
<dbReference type="PANTHER" id="PTHR43553">
    <property type="entry name" value="HEAVY METAL TRANSPORTER"/>
    <property type="match status" value="1"/>
</dbReference>
<dbReference type="PROSITE" id="PS50893">
    <property type="entry name" value="ABC_TRANSPORTER_2"/>
    <property type="match status" value="2"/>
</dbReference>
<dbReference type="SMART" id="SM00382">
    <property type="entry name" value="AAA"/>
    <property type="match status" value="2"/>
</dbReference>
<proteinExistence type="inferred from homology"/>
<feature type="transmembrane region" description="Helical" evidence="5">
    <location>
        <begin position="96"/>
        <end position="114"/>
    </location>
</feature>
<dbReference type="GO" id="GO:0042626">
    <property type="term" value="F:ATPase-coupled transmembrane transporter activity"/>
    <property type="evidence" value="ECO:0007669"/>
    <property type="project" value="TreeGrafter"/>
</dbReference>
<feature type="transmembrane region" description="Helical" evidence="5">
    <location>
        <begin position="22"/>
        <end position="43"/>
    </location>
</feature>
<organism evidence="7 8">
    <name type="scientific">Alterisphingorhabdus coralli</name>
    <dbReference type="NCBI Taxonomy" id="3071408"/>
    <lineage>
        <taxon>Bacteria</taxon>
        <taxon>Pseudomonadati</taxon>
        <taxon>Pseudomonadota</taxon>
        <taxon>Alphaproteobacteria</taxon>
        <taxon>Sphingomonadales</taxon>
        <taxon>Sphingomonadaceae</taxon>
        <taxon>Alterisphingorhabdus (ex Yan et al. 2024)</taxon>
    </lineage>
</organism>
<dbReference type="Pfam" id="PF00005">
    <property type="entry name" value="ABC_tran"/>
    <property type="match status" value="2"/>
</dbReference>
<evidence type="ECO:0000256" key="3">
    <source>
        <dbReference type="ARBA" id="ARBA00022741"/>
    </source>
</evidence>
<dbReference type="GO" id="GO:0043190">
    <property type="term" value="C:ATP-binding cassette (ABC) transporter complex"/>
    <property type="evidence" value="ECO:0007669"/>
    <property type="project" value="TreeGrafter"/>
</dbReference>
<dbReference type="EMBL" id="CP136594">
    <property type="protein sequence ID" value="WOE73765.1"/>
    <property type="molecule type" value="Genomic_DNA"/>
</dbReference>
<dbReference type="SUPFAM" id="SSF52540">
    <property type="entry name" value="P-loop containing nucleoside triphosphate hydrolases"/>
    <property type="match status" value="2"/>
</dbReference>
<keyword evidence="5" id="KW-0812">Transmembrane</keyword>
<dbReference type="KEGG" id="acoa:RB602_07760"/>
<reference evidence="7 8" key="1">
    <citation type="submission" date="2023-10" db="EMBL/GenBank/DDBJ databases">
        <title>Complete genome sequence of a Sphingomonadaceae bacterium.</title>
        <authorList>
            <person name="Yan C."/>
        </authorList>
    </citation>
    <scope>NUCLEOTIDE SEQUENCE [LARGE SCALE GENOMIC DNA]</scope>
    <source>
        <strain evidence="7 8">SCSIO 66989</strain>
    </source>
</reference>
<accession>A0AA97F754</accession>
<keyword evidence="5" id="KW-1133">Transmembrane helix</keyword>
<comment type="similarity">
    <text evidence="1">Belongs to the ABC transporter superfamily.</text>
</comment>
<gene>
    <name evidence="7" type="ORF">RB602_07760</name>
</gene>
<protein>
    <submittedName>
        <fullName evidence="7">ATP-binding cassette domain-containing protein</fullName>
    </submittedName>
</protein>
<keyword evidence="5" id="KW-0472">Membrane</keyword>
<feature type="domain" description="ABC transporter" evidence="6">
    <location>
        <begin position="217"/>
        <end position="450"/>
    </location>
</feature>
<evidence type="ECO:0000256" key="4">
    <source>
        <dbReference type="ARBA" id="ARBA00022840"/>
    </source>
</evidence>
<evidence type="ECO:0000259" key="6">
    <source>
        <dbReference type="PROSITE" id="PS50893"/>
    </source>
</evidence>
<dbReference type="InterPro" id="IPR003593">
    <property type="entry name" value="AAA+_ATPase"/>
</dbReference>
<name>A0AA97F754_9SPHN</name>
<evidence type="ECO:0000256" key="1">
    <source>
        <dbReference type="ARBA" id="ARBA00005417"/>
    </source>
</evidence>
<dbReference type="InterPro" id="IPR015856">
    <property type="entry name" value="ABC_transpr_CbiO/EcfA_su"/>
</dbReference>
<dbReference type="InterPro" id="IPR003439">
    <property type="entry name" value="ABC_transporter-like_ATP-bd"/>
</dbReference>
<evidence type="ECO:0000313" key="7">
    <source>
        <dbReference type="EMBL" id="WOE73765.1"/>
    </source>
</evidence>
<dbReference type="InterPro" id="IPR050095">
    <property type="entry name" value="ECF_ABC_transporter_ATP-bd"/>
</dbReference>
<feature type="transmembrane region" description="Helical" evidence="5">
    <location>
        <begin position="121"/>
        <end position="145"/>
    </location>
</feature>
<dbReference type="PANTHER" id="PTHR43553:SF24">
    <property type="entry name" value="ENERGY-COUPLING FACTOR TRANSPORTER ATP-BINDING PROTEIN ECFA1"/>
    <property type="match status" value="1"/>
</dbReference>
<sequence length="737" mass="78152">MTVQSPSQNVHQGSAPLSNSRFVMILGVTAVLFFLGLVPFEAIPEIPVDIDSKPFFIPLVLTALLPAGRPGIAVALGTALGEGLRDMMEGYELDDPIGFIGYAVGFAIASYVIGERARSPFFLVLGAIVAAFVQAAFEASSFLFFGTESMGIVIQSTIGNTITHGVIWGAIPIVFLVPALHGRFERFLGFAPKGVADQKTPLAPLFSDEPANPDALLSARALQFRYPAQDDSVLAGADIDLLPFKVTGLIGHSEAGKSTLCKVLAGLAPKVTGGELTGEIIQPATGPDALRIGYVADDAAAMMTQTRAYMEVASALGGSSLSAEEMEKRALDALAAVGVNAKEARKYIWELPAQKQSLVSLVAATVNNPNILILDELPAQLDKTGKMLLRKQISRITGKGGAVLLVDNDVDRQLAICDYLAILDQGKIVATGHAAEILSDADGLSEFGIASPLQLTEPDKTTSAAAPVQNSMGTGRKPMLELQQIHLDDEDGNPVLRDASLVVRSGSIAGIAGAYNSGKSELARMIAGLAQPESGQIKVAGDSLTDWSVVDRLDHVATVIHSPFAFFSEPTVKQEIGRSLRGGKMDEAYIASHVAEYAAMLGLGEVLTQDPLTLPFGTAKRVQIAAMLPRQAPLLVLDKALGNLDSEGLALMHKALRSFIDNGGTVLLLDHDMDILSEWTDQLVFLSDGVLHTAEEDYEARLSQISRFGLDWPHAADIAMQRGQQAMTRAELLGASS</sequence>
<dbReference type="InterPro" id="IPR027417">
    <property type="entry name" value="P-loop_NTPase"/>
</dbReference>
<feature type="transmembrane region" description="Helical" evidence="5">
    <location>
        <begin position="55"/>
        <end position="76"/>
    </location>
</feature>
<dbReference type="GO" id="GO:0005524">
    <property type="term" value="F:ATP binding"/>
    <property type="evidence" value="ECO:0007669"/>
    <property type="project" value="UniProtKB-KW"/>
</dbReference>
<evidence type="ECO:0000313" key="8">
    <source>
        <dbReference type="Proteomes" id="UP001302429"/>
    </source>
</evidence>
<keyword evidence="2" id="KW-0813">Transport</keyword>
<dbReference type="Gene3D" id="3.40.50.300">
    <property type="entry name" value="P-loop containing nucleotide triphosphate hydrolases"/>
    <property type="match status" value="2"/>
</dbReference>
<keyword evidence="3" id="KW-0547">Nucleotide-binding</keyword>